<feature type="transmembrane region" description="Helical" evidence="14">
    <location>
        <begin position="83"/>
        <end position="105"/>
    </location>
</feature>
<comment type="subcellular location">
    <subcellularLocation>
        <location evidence="1">Cell membrane</location>
        <topology evidence="1">Multi-pass membrane protein</topology>
    </subcellularLocation>
</comment>
<evidence type="ECO:0000256" key="15">
    <source>
        <dbReference type="SAM" id="SignalP"/>
    </source>
</evidence>
<feature type="transmembrane region" description="Helical" evidence="14">
    <location>
        <begin position="347"/>
        <end position="369"/>
    </location>
</feature>
<feature type="transmembrane region" description="Helical" evidence="14">
    <location>
        <begin position="117"/>
        <end position="140"/>
    </location>
</feature>
<evidence type="ECO:0000256" key="8">
    <source>
        <dbReference type="ARBA" id="ARBA00023136"/>
    </source>
</evidence>
<evidence type="ECO:0000256" key="14">
    <source>
        <dbReference type="SAM" id="Phobius"/>
    </source>
</evidence>
<evidence type="ECO:0000256" key="3">
    <source>
        <dbReference type="ARBA" id="ARBA00022448"/>
    </source>
</evidence>
<evidence type="ECO:0008006" key="18">
    <source>
        <dbReference type="Google" id="ProtNLM"/>
    </source>
</evidence>
<evidence type="ECO:0000256" key="12">
    <source>
        <dbReference type="ARBA" id="ARBA00023303"/>
    </source>
</evidence>
<feature type="region of interest" description="Disordered" evidence="13">
    <location>
        <begin position="666"/>
        <end position="700"/>
    </location>
</feature>
<evidence type="ECO:0000256" key="5">
    <source>
        <dbReference type="ARBA" id="ARBA00022692"/>
    </source>
</evidence>
<evidence type="ECO:0000256" key="1">
    <source>
        <dbReference type="ARBA" id="ARBA00004651"/>
    </source>
</evidence>
<evidence type="ECO:0000256" key="6">
    <source>
        <dbReference type="ARBA" id="ARBA00022989"/>
    </source>
</evidence>
<feature type="transmembrane region" description="Helical" evidence="14">
    <location>
        <begin position="381"/>
        <end position="406"/>
    </location>
</feature>
<feature type="compositionally biased region" description="Basic residues" evidence="13">
    <location>
        <begin position="690"/>
        <end position="700"/>
    </location>
</feature>
<name>A0ABR2J2H5_9EUKA</name>
<feature type="chain" id="PRO_5047290037" description="Prominin" evidence="15">
    <location>
        <begin position="19"/>
        <end position="700"/>
    </location>
</feature>
<evidence type="ECO:0000256" key="13">
    <source>
        <dbReference type="SAM" id="MobiDB-lite"/>
    </source>
</evidence>
<evidence type="ECO:0000256" key="4">
    <source>
        <dbReference type="ARBA" id="ARBA00022475"/>
    </source>
</evidence>
<keyword evidence="5 14" id="KW-0812">Transmembrane</keyword>
<dbReference type="InterPro" id="IPR006990">
    <property type="entry name" value="Tweety"/>
</dbReference>
<keyword evidence="3" id="KW-0813">Transport</keyword>
<protein>
    <recommendedName>
        <fullName evidence="18">Prominin</fullName>
    </recommendedName>
</protein>
<keyword evidence="11" id="KW-0868">Chloride</keyword>
<evidence type="ECO:0000256" key="10">
    <source>
        <dbReference type="ARBA" id="ARBA00023180"/>
    </source>
</evidence>
<comment type="similarity">
    <text evidence="2">Belongs to the tweety family.</text>
</comment>
<dbReference type="PANTHER" id="PTHR12424:SF8">
    <property type="entry name" value="PROTEIN TWEETY"/>
    <property type="match status" value="1"/>
</dbReference>
<keyword evidence="10" id="KW-0325">Glycoprotein</keyword>
<keyword evidence="9" id="KW-0869">Chloride channel</keyword>
<evidence type="ECO:0000313" key="16">
    <source>
        <dbReference type="EMBL" id="KAK8872097.1"/>
    </source>
</evidence>
<evidence type="ECO:0000256" key="11">
    <source>
        <dbReference type="ARBA" id="ARBA00023214"/>
    </source>
</evidence>
<feature type="compositionally biased region" description="Basic and acidic residues" evidence="13">
    <location>
        <begin position="678"/>
        <end position="689"/>
    </location>
</feature>
<keyword evidence="6 14" id="KW-1133">Transmembrane helix</keyword>
<dbReference type="EMBL" id="JAPFFF010000013">
    <property type="protein sequence ID" value="KAK8872097.1"/>
    <property type="molecule type" value="Genomic_DNA"/>
</dbReference>
<evidence type="ECO:0000256" key="7">
    <source>
        <dbReference type="ARBA" id="ARBA00023065"/>
    </source>
</evidence>
<keyword evidence="15" id="KW-0732">Signal</keyword>
<evidence type="ECO:0000256" key="9">
    <source>
        <dbReference type="ARBA" id="ARBA00023173"/>
    </source>
</evidence>
<keyword evidence="7" id="KW-0406">Ion transport</keyword>
<organism evidence="16 17">
    <name type="scientific">Tritrichomonas musculus</name>
    <dbReference type="NCBI Taxonomy" id="1915356"/>
    <lineage>
        <taxon>Eukaryota</taxon>
        <taxon>Metamonada</taxon>
        <taxon>Parabasalia</taxon>
        <taxon>Tritrichomonadida</taxon>
        <taxon>Tritrichomonadidae</taxon>
        <taxon>Tritrichomonas</taxon>
    </lineage>
</organism>
<dbReference type="PANTHER" id="PTHR12424">
    <property type="entry name" value="TWEETY-RELATED"/>
    <property type="match status" value="1"/>
</dbReference>
<keyword evidence="12" id="KW-0407">Ion channel</keyword>
<keyword evidence="4" id="KW-1003">Cell membrane</keyword>
<sequence>MNIFYFLLINIYIQLTSCNENSTCNFNEPKRIVKLVQKISSPLKSLSNKLAKQHDIAADLDIDLSDEGIDINVYFYEAFAFEIIFVVLFLFFLLYFLIFCLCNICHCCRSKNSKKPSIALTLFHFIGIIILLLTGVLLIFSSRIFIKVIENIKSFPADINGEIDSIFGQINATCYNTFNLIEKKVENFTLYLTNFSDWMSASNTDNINKANEASQLTVSYNDTFGNESGDYMTNYTSILQLATDKPVEDELLTKIENLNKTRQPSITAIIETIDSFLDSSQTIASTVESIKETNKNSIDSIKVKINGFKANNLNEEMTKVQESISDSRLDLQQIEDLSDTFSPYVKIVPYVIAGLTLFVAVIFAAIFCCRNCFSRCCACSFPLFGFILCLVIVLPGAIFAILFVLLTDLCPDLESAIHGLAFEKDKKEKVYLKKFNFFNGADKRSHNSIQIRSTGNSIKNLTDLLLCPSNTPLLDLLEIGFDPDSVIDDFGATASDGFSVFEIDELRSKFNTFADGFDADRNIQASYILRDYKPTLSEVQQELGESASSQVASMEALIAGKDDEIQKVRDLMKSVIGFGTTIVPEVAVVQNETLYVVDRLIGEAKSGINDELDLITCRPFRCAYSPFKNLVCVDFLTGVAIWIVAMIISMLGVFILSITVCLRRKSMKSPKVKNNESSSDKSIEEFEDKKKKKKSKSDDE</sequence>
<reference evidence="16 17" key="1">
    <citation type="submission" date="2024-04" db="EMBL/GenBank/DDBJ databases">
        <title>Tritrichomonas musculus Genome.</title>
        <authorList>
            <person name="Alves-Ferreira E."/>
            <person name="Grigg M."/>
            <person name="Lorenzi H."/>
            <person name="Galac M."/>
        </authorList>
    </citation>
    <scope>NUCLEOTIDE SEQUENCE [LARGE SCALE GENOMIC DNA]</scope>
    <source>
        <strain evidence="16 17">EAF2021</strain>
    </source>
</reference>
<keyword evidence="8 14" id="KW-0472">Membrane</keyword>
<feature type="signal peptide" evidence="15">
    <location>
        <begin position="1"/>
        <end position="18"/>
    </location>
</feature>
<comment type="caution">
    <text evidence="16">The sequence shown here is derived from an EMBL/GenBank/DDBJ whole genome shotgun (WGS) entry which is preliminary data.</text>
</comment>
<gene>
    <name evidence="16" type="ORF">M9Y10_007855</name>
</gene>
<dbReference type="Proteomes" id="UP001470230">
    <property type="component" value="Unassembled WGS sequence"/>
</dbReference>
<feature type="transmembrane region" description="Helical" evidence="14">
    <location>
        <begin position="639"/>
        <end position="662"/>
    </location>
</feature>
<evidence type="ECO:0000313" key="17">
    <source>
        <dbReference type="Proteomes" id="UP001470230"/>
    </source>
</evidence>
<proteinExistence type="inferred from homology"/>
<keyword evidence="17" id="KW-1185">Reference proteome</keyword>
<accession>A0ABR2J2H5</accession>
<evidence type="ECO:0000256" key="2">
    <source>
        <dbReference type="ARBA" id="ARBA00009849"/>
    </source>
</evidence>